<dbReference type="Proteomes" id="UP001589702">
    <property type="component" value="Unassembled WGS sequence"/>
</dbReference>
<dbReference type="Pfam" id="PF03328">
    <property type="entry name" value="HpcH_HpaI"/>
    <property type="match status" value="1"/>
</dbReference>
<evidence type="ECO:0000256" key="1">
    <source>
        <dbReference type="ARBA" id="ARBA00005568"/>
    </source>
</evidence>
<comment type="similarity">
    <text evidence="1">Belongs to the HpcH/HpaI aldolase family.</text>
</comment>
<evidence type="ECO:0000256" key="4">
    <source>
        <dbReference type="SAM" id="MobiDB-lite"/>
    </source>
</evidence>
<name>A0ABV5XY30_ARTRM</name>
<dbReference type="InterPro" id="IPR040442">
    <property type="entry name" value="Pyrv_kinase-like_dom_sf"/>
</dbReference>
<keyword evidence="7" id="KW-1185">Reference proteome</keyword>
<dbReference type="EMBL" id="JBHMBC010000013">
    <property type="protein sequence ID" value="MFB9819645.1"/>
    <property type="molecule type" value="Genomic_DNA"/>
</dbReference>
<dbReference type="SUPFAM" id="SSF51621">
    <property type="entry name" value="Phosphoenolpyruvate/pyruvate domain"/>
    <property type="match status" value="1"/>
</dbReference>
<evidence type="ECO:0000259" key="5">
    <source>
        <dbReference type="Pfam" id="PF03328"/>
    </source>
</evidence>
<dbReference type="InterPro" id="IPR005000">
    <property type="entry name" value="Aldolase/citrate-lyase_domain"/>
</dbReference>
<organism evidence="6 7">
    <name type="scientific">Arthrobacter ramosus</name>
    <dbReference type="NCBI Taxonomy" id="1672"/>
    <lineage>
        <taxon>Bacteria</taxon>
        <taxon>Bacillati</taxon>
        <taxon>Actinomycetota</taxon>
        <taxon>Actinomycetes</taxon>
        <taxon>Micrococcales</taxon>
        <taxon>Micrococcaceae</taxon>
        <taxon>Arthrobacter</taxon>
    </lineage>
</organism>
<feature type="region of interest" description="Disordered" evidence="4">
    <location>
        <begin position="1"/>
        <end position="20"/>
    </location>
</feature>
<dbReference type="InterPro" id="IPR050251">
    <property type="entry name" value="HpcH-HpaI_aldolase"/>
</dbReference>
<accession>A0ABV5XY30</accession>
<reference evidence="6 7" key="1">
    <citation type="submission" date="2024-09" db="EMBL/GenBank/DDBJ databases">
        <authorList>
            <person name="Sun Q."/>
            <person name="Mori K."/>
        </authorList>
    </citation>
    <scope>NUCLEOTIDE SEQUENCE [LARGE SCALE GENOMIC DNA]</scope>
    <source>
        <strain evidence="6 7">JCM 1334</strain>
    </source>
</reference>
<comment type="caution">
    <text evidence="6">The sequence shown here is derived from an EMBL/GenBank/DDBJ whole genome shotgun (WGS) entry which is preliminary data.</text>
</comment>
<gene>
    <name evidence="6" type="ORF">ACFFP1_09045</name>
</gene>
<dbReference type="GO" id="GO:0016829">
    <property type="term" value="F:lyase activity"/>
    <property type="evidence" value="ECO:0007669"/>
    <property type="project" value="UniProtKB-KW"/>
</dbReference>
<keyword evidence="3 6" id="KW-0456">Lyase</keyword>
<sequence>MSATAVNGGNHDGGPLDGGRLRRRLAAGEVTLGTFVGMASATAVEVCAAAGADWVLIDLEHGSGGEDAVRDGVLAAGSYGVPTLVRVESGERIRIGRVLDQGAAGIMVPRLNTVEEAGQTVKHMLYPPYGDRGVATYNRSCRWGMDRAPLSADQQSTVGIIQIETLDALEHVEEIAAQDGVDVLFVGPMDMSFALGVPMQLDSSAFQEALQRVAAAAQLHNKAAGILAVDGMAAAKYVRQGFRFVAIGSDSTIMAAAFRDAFDTARN</sequence>
<dbReference type="Gene3D" id="3.20.20.60">
    <property type="entry name" value="Phosphoenolpyruvate-binding domains"/>
    <property type="match status" value="1"/>
</dbReference>
<protein>
    <submittedName>
        <fullName evidence="6">HpcH/HpaI aldolase/citrate lyase family protein</fullName>
    </submittedName>
</protein>
<proteinExistence type="inferred from homology"/>
<dbReference type="InterPro" id="IPR015813">
    <property type="entry name" value="Pyrv/PenolPyrv_kinase-like_dom"/>
</dbReference>
<evidence type="ECO:0000256" key="3">
    <source>
        <dbReference type="ARBA" id="ARBA00023239"/>
    </source>
</evidence>
<feature type="domain" description="HpcH/HpaI aldolase/citrate lyase" evidence="5">
    <location>
        <begin position="33"/>
        <end position="255"/>
    </location>
</feature>
<evidence type="ECO:0000256" key="2">
    <source>
        <dbReference type="ARBA" id="ARBA00022723"/>
    </source>
</evidence>
<evidence type="ECO:0000313" key="7">
    <source>
        <dbReference type="Proteomes" id="UP001589702"/>
    </source>
</evidence>
<keyword evidence="2" id="KW-0479">Metal-binding</keyword>
<dbReference type="PANTHER" id="PTHR30502">
    <property type="entry name" value="2-KETO-3-DEOXY-L-RHAMNONATE ALDOLASE"/>
    <property type="match status" value="1"/>
</dbReference>
<dbReference type="RefSeq" id="WP_234753977.1">
    <property type="nucleotide sequence ID" value="NZ_BAAAWN010000001.1"/>
</dbReference>
<dbReference type="PANTHER" id="PTHR30502:SF0">
    <property type="entry name" value="PHOSPHOENOLPYRUVATE CARBOXYLASE FAMILY PROTEIN"/>
    <property type="match status" value="1"/>
</dbReference>
<evidence type="ECO:0000313" key="6">
    <source>
        <dbReference type="EMBL" id="MFB9819645.1"/>
    </source>
</evidence>